<name>A0A0E9VRZ4_ANGAN</name>
<protein>
    <submittedName>
        <fullName evidence="1">Uncharacterized protein</fullName>
    </submittedName>
</protein>
<sequence>MHWGERQEYALDRPSIYRRAHSPFTHTLIPMGNLESPNS</sequence>
<reference evidence="1" key="2">
    <citation type="journal article" date="2015" name="Fish Shellfish Immunol.">
        <title>Early steps in the European eel (Anguilla anguilla)-Vibrio vulnificus interaction in the gills: Role of the RtxA13 toxin.</title>
        <authorList>
            <person name="Callol A."/>
            <person name="Pajuelo D."/>
            <person name="Ebbesson L."/>
            <person name="Teles M."/>
            <person name="MacKenzie S."/>
            <person name="Amaro C."/>
        </authorList>
    </citation>
    <scope>NUCLEOTIDE SEQUENCE</scope>
</reference>
<dbReference type="EMBL" id="GBXM01028417">
    <property type="protein sequence ID" value="JAH80160.1"/>
    <property type="molecule type" value="Transcribed_RNA"/>
</dbReference>
<evidence type="ECO:0000313" key="1">
    <source>
        <dbReference type="EMBL" id="JAH80160.1"/>
    </source>
</evidence>
<organism evidence="1">
    <name type="scientific">Anguilla anguilla</name>
    <name type="common">European freshwater eel</name>
    <name type="synonym">Muraena anguilla</name>
    <dbReference type="NCBI Taxonomy" id="7936"/>
    <lineage>
        <taxon>Eukaryota</taxon>
        <taxon>Metazoa</taxon>
        <taxon>Chordata</taxon>
        <taxon>Craniata</taxon>
        <taxon>Vertebrata</taxon>
        <taxon>Euteleostomi</taxon>
        <taxon>Actinopterygii</taxon>
        <taxon>Neopterygii</taxon>
        <taxon>Teleostei</taxon>
        <taxon>Anguilliformes</taxon>
        <taxon>Anguillidae</taxon>
        <taxon>Anguilla</taxon>
    </lineage>
</organism>
<dbReference type="AlphaFoldDB" id="A0A0E9VRZ4"/>
<reference evidence="1" key="1">
    <citation type="submission" date="2014-11" db="EMBL/GenBank/DDBJ databases">
        <authorList>
            <person name="Amaro Gonzalez C."/>
        </authorList>
    </citation>
    <scope>NUCLEOTIDE SEQUENCE</scope>
</reference>
<accession>A0A0E9VRZ4</accession>
<proteinExistence type="predicted"/>